<protein>
    <submittedName>
        <fullName evidence="3">Uncharacterized protein</fullName>
    </submittedName>
</protein>
<organism evidence="3 4">
    <name type="scientific">Neobacillus niacini</name>
    <dbReference type="NCBI Taxonomy" id="86668"/>
    <lineage>
        <taxon>Bacteria</taxon>
        <taxon>Bacillati</taxon>
        <taxon>Bacillota</taxon>
        <taxon>Bacilli</taxon>
        <taxon>Bacillales</taxon>
        <taxon>Bacillaceae</taxon>
        <taxon>Neobacillus</taxon>
    </lineage>
</organism>
<evidence type="ECO:0000313" key="4">
    <source>
        <dbReference type="Proteomes" id="UP000548423"/>
    </source>
</evidence>
<name>A0A852TE90_9BACI</name>
<feature type="signal peptide" evidence="2">
    <location>
        <begin position="1"/>
        <end position="21"/>
    </location>
</feature>
<dbReference type="Proteomes" id="UP000548423">
    <property type="component" value="Unassembled WGS sequence"/>
</dbReference>
<accession>A0A852TE90</accession>
<evidence type="ECO:0000313" key="3">
    <source>
        <dbReference type="EMBL" id="NYE06335.1"/>
    </source>
</evidence>
<evidence type="ECO:0000256" key="1">
    <source>
        <dbReference type="SAM" id="Phobius"/>
    </source>
</evidence>
<reference evidence="4" key="1">
    <citation type="submission" date="2020-07" db="EMBL/GenBank/DDBJ databases">
        <authorList>
            <person name="Partida-Martinez L."/>
            <person name="Huntemann M."/>
            <person name="Clum A."/>
            <person name="Wang J."/>
            <person name="Palaniappan K."/>
            <person name="Ritter S."/>
            <person name="Chen I.-M."/>
            <person name="Stamatis D."/>
            <person name="Reddy T."/>
            <person name="O'Malley R."/>
            <person name="Daum C."/>
            <person name="Shapiro N."/>
            <person name="Ivanova N."/>
            <person name="Kyrpides N."/>
            <person name="Woyke T."/>
        </authorList>
    </citation>
    <scope>NUCLEOTIDE SEQUENCE [LARGE SCALE GENOMIC DNA]</scope>
    <source>
        <strain evidence="4">AT2.8</strain>
    </source>
</reference>
<keyword evidence="1" id="KW-0812">Transmembrane</keyword>
<comment type="caution">
    <text evidence="3">The sequence shown here is derived from an EMBL/GenBank/DDBJ whole genome shotgun (WGS) entry which is preliminary data.</text>
</comment>
<gene>
    <name evidence="3" type="ORF">F4694_003115</name>
</gene>
<proteinExistence type="predicted"/>
<sequence length="227" mass="24579">MKRIIMLLFGVMLLSINTVSAEEATPVLKSANLEVMYEDVIKVTEKITIANSEAIPEGTLEHIVTKIGGARFEDLVINGEDQELTYELNEGNSVNRVLVSLPEGSKGEFTYTVSYQFSDTRNEKIPLVVPAVNTAGNGNVVSLSINLPKGKYLHESFPIIDSGDSGMVKEDMMNVPSYVNLGTGSSPAGLFTTSNLYTFFGLAVILGIILAWIISERKSKGGEVVNV</sequence>
<keyword evidence="2" id="KW-0732">Signal</keyword>
<feature type="transmembrane region" description="Helical" evidence="1">
    <location>
        <begin position="196"/>
        <end position="214"/>
    </location>
</feature>
<keyword evidence="1" id="KW-1133">Transmembrane helix</keyword>
<keyword evidence="1" id="KW-0472">Membrane</keyword>
<evidence type="ECO:0000256" key="2">
    <source>
        <dbReference type="SAM" id="SignalP"/>
    </source>
</evidence>
<feature type="chain" id="PRO_5032604800" evidence="2">
    <location>
        <begin position="22"/>
        <end position="227"/>
    </location>
</feature>
<dbReference type="AlphaFoldDB" id="A0A852TE90"/>
<dbReference type="EMBL" id="JACCBX010000006">
    <property type="protein sequence ID" value="NYE06335.1"/>
    <property type="molecule type" value="Genomic_DNA"/>
</dbReference>
<reference evidence="4" key="2">
    <citation type="submission" date="2020-08" db="EMBL/GenBank/DDBJ databases">
        <title>The Agave Microbiome: Exploring the role of microbial communities in plant adaptations to desert environments.</title>
        <authorList>
            <person name="Partida-Martinez L.P."/>
        </authorList>
    </citation>
    <scope>NUCLEOTIDE SEQUENCE [LARGE SCALE GENOMIC DNA]</scope>
    <source>
        <strain evidence="4">AT2.8</strain>
    </source>
</reference>